<evidence type="ECO:0000313" key="17">
    <source>
        <dbReference type="Proteomes" id="UP001152797"/>
    </source>
</evidence>
<dbReference type="GO" id="GO:0016787">
    <property type="term" value="F:hydrolase activity"/>
    <property type="evidence" value="ECO:0007669"/>
    <property type="project" value="InterPro"/>
</dbReference>
<reference evidence="16 17" key="2">
    <citation type="submission" date="2024-05" db="EMBL/GenBank/DDBJ databases">
        <authorList>
            <person name="Chen Y."/>
            <person name="Shah S."/>
            <person name="Dougan E. K."/>
            <person name="Thang M."/>
            <person name="Chan C."/>
        </authorList>
    </citation>
    <scope>NUCLEOTIDE SEQUENCE [LARGE SCALE GENOMIC DNA]</scope>
</reference>
<comment type="pathway">
    <text evidence="2">Protein modification; protein glycosylation.</text>
</comment>
<feature type="transmembrane region" description="Helical" evidence="12">
    <location>
        <begin position="550"/>
        <end position="569"/>
    </location>
</feature>
<keyword evidence="17" id="KW-1185">Reference proteome</keyword>
<dbReference type="GO" id="GO:0009166">
    <property type="term" value="P:nucleotide catabolic process"/>
    <property type="evidence" value="ECO:0007669"/>
    <property type="project" value="InterPro"/>
</dbReference>
<dbReference type="OrthoDB" id="10252235at2759"/>
<dbReference type="PANTHER" id="PTHR12413:SF2">
    <property type="entry name" value="DOLICHYL PYROPHOSPHATE GLC1MAN9GLCNAC2 ALPHA-1,3-GLUCOSYLTRANSFERASE-RELATED"/>
    <property type="match status" value="1"/>
</dbReference>
<dbReference type="Pfam" id="PF00149">
    <property type="entry name" value="Metallophos"/>
    <property type="match status" value="1"/>
</dbReference>
<feature type="transmembrane region" description="Helical" evidence="12">
    <location>
        <begin position="1077"/>
        <end position="1099"/>
    </location>
</feature>
<reference evidence="15" key="1">
    <citation type="submission" date="2022-10" db="EMBL/GenBank/DDBJ databases">
        <authorList>
            <person name="Chen Y."/>
            <person name="Dougan E. K."/>
            <person name="Chan C."/>
            <person name="Rhodes N."/>
            <person name="Thang M."/>
        </authorList>
    </citation>
    <scope>NUCLEOTIDE SEQUENCE</scope>
</reference>
<dbReference type="GO" id="GO:0042283">
    <property type="term" value="F:dolichyl pyrophosphate Glc1Man9GlcNAc2 alpha-1,3-glucosyltransferase activity"/>
    <property type="evidence" value="ECO:0007669"/>
    <property type="project" value="UniProtKB-EC"/>
</dbReference>
<feature type="transmembrane region" description="Helical" evidence="12">
    <location>
        <begin position="790"/>
        <end position="814"/>
    </location>
</feature>
<proteinExistence type="inferred from homology"/>
<dbReference type="InterPro" id="IPR004856">
    <property type="entry name" value="Glyco_trans_ALG6/ALG8"/>
</dbReference>
<keyword evidence="7 12" id="KW-0812">Transmembrane</keyword>
<feature type="domain" description="Calcineurin-like phosphoesterase" evidence="13">
    <location>
        <begin position="1210"/>
        <end position="1428"/>
    </location>
</feature>
<dbReference type="GO" id="GO:0005789">
    <property type="term" value="C:endoplasmic reticulum membrane"/>
    <property type="evidence" value="ECO:0007669"/>
    <property type="project" value="UniProtKB-SubCell"/>
</dbReference>
<dbReference type="Gene3D" id="1.20.5.2050">
    <property type="match status" value="1"/>
</dbReference>
<feature type="transmembrane region" description="Helical" evidence="12">
    <location>
        <begin position="745"/>
        <end position="770"/>
    </location>
</feature>
<dbReference type="Pfam" id="PF02872">
    <property type="entry name" value="5_nucleotid_C"/>
    <property type="match status" value="1"/>
</dbReference>
<name>A0A9P1CLD8_9DINO</name>
<feature type="transmembrane region" description="Helical" evidence="12">
    <location>
        <begin position="909"/>
        <end position="928"/>
    </location>
</feature>
<comment type="similarity">
    <text evidence="3">Belongs to the ALG6/ALG8 glucosyltransferase family.</text>
</comment>
<dbReference type="SUPFAM" id="SSF56300">
    <property type="entry name" value="Metallo-dependent phosphatases"/>
    <property type="match status" value="1"/>
</dbReference>
<evidence type="ECO:0000256" key="8">
    <source>
        <dbReference type="ARBA" id="ARBA00022824"/>
    </source>
</evidence>
<keyword evidence="9 12" id="KW-1133">Transmembrane helix</keyword>
<evidence type="ECO:0000256" key="11">
    <source>
        <dbReference type="SAM" id="MobiDB-lite"/>
    </source>
</evidence>
<evidence type="ECO:0000256" key="6">
    <source>
        <dbReference type="ARBA" id="ARBA00022679"/>
    </source>
</evidence>
<dbReference type="InterPro" id="IPR004843">
    <property type="entry name" value="Calcineurin-like_PHP"/>
</dbReference>
<feature type="transmembrane region" description="Helical" evidence="12">
    <location>
        <begin position="1781"/>
        <end position="1801"/>
    </location>
</feature>
<evidence type="ECO:0000256" key="4">
    <source>
        <dbReference type="ARBA" id="ARBA00011938"/>
    </source>
</evidence>
<organism evidence="15">
    <name type="scientific">Cladocopium goreaui</name>
    <dbReference type="NCBI Taxonomy" id="2562237"/>
    <lineage>
        <taxon>Eukaryota</taxon>
        <taxon>Sar</taxon>
        <taxon>Alveolata</taxon>
        <taxon>Dinophyceae</taxon>
        <taxon>Suessiales</taxon>
        <taxon>Symbiodiniaceae</taxon>
        <taxon>Cladocopium</taxon>
    </lineage>
</organism>
<keyword evidence="6" id="KW-0808">Transferase</keyword>
<dbReference type="EMBL" id="CAMXCT020001846">
    <property type="protein sequence ID" value="CAL1146916.1"/>
    <property type="molecule type" value="Genomic_DNA"/>
</dbReference>
<dbReference type="EMBL" id="CAMXCT030001846">
    <property type="protein sequence ID" value="CAL4780853.1"/>
    <property type="molecule type" value="Genomic_DNA"/>
</dbReference>
<dbReference type="InterPro" id="IPR036907">
    <property type="entry name" value="5'-Nucleotdase_C_sf"/>
</dbReference>
<dbReference type="Gene3D" id="3.60.21.10">
    <property type="match status" value="1"/>
</dbReference>
<dbReference type="Proteomes" id="UP001152797">
    <property type="component" value="Unassembled WGS sequence"/>
</dbReference>
<dbReference type="GO" id="GO:0006487">
    <property type="term" value="P:protein N-linked glycosylation"/>
    <property type="evidence" value="ECO:0007669"/>
    <property type="project" value="TreeGrafter"/>
</dbReference>
<evidence type="ECO:0000256" key="9">
    <source>
        <dbReference type="ARBA" id="ARBA00022989"/>
    </source>
</evidence>
<keyword evidence="10 12" id="KW-0472">Membrane</keyword>
<evidence type="ECO:0000256" key="7">
    <source>
        <dbReference type="ARBA" id="ARBA00022692"/>
    </source>
</evidence>
<feature type="region of interest" description="Disordered" evidence="11">
    <location>
        <begin position="225"/>
        <end position="271"/>
    </location>
</feature>
<comment type="subcellular location">
    <subcellularLocation>
        <location evidence="1">Endoplasmic reticulum membrane</location>
        <topology evidence="1">Multi-pass membrane protein</topology>
    </subcellularLocation>
</comment>
<feature type="domain" description="5'-Nucleotidase C-terminal" evidence="14">
    <location>
        <begin position="1504"/>
        <end position="1648"/>
    </location>
</feature>
<feature type="transmembrane region" description="Helical" evidence="12">
    <location>
        <begin position="721"/>
        <end position="738"/>
    </location>
</feature>
<dbReference type="EMBL" id="CAMXCT010001846">
    <property type="protein sequence ID" value="CAI3993541.1"/>
    <property type="molecule type" value="Genomic_DNA"/>
</dbReference>
<evidence type="ECO:0000256" key="3">
    <source>
        <dbReference type="ARBA" id="ARBA00008715"/>
    </source>
</evidence>
<dbReference type="SUPFAM" id="SSF55816">
    <property type="entry name" value="5'-nucleotidase (syn. UDP-sugar hydrolase), C-terminal domain"/>
    <property type="match status" value="1"/>
</dbReference>
<dbReference type="InterPro" id="IPR008334">
    <property type="entry name" value="5'-Nucleotdase_C"/>
</dbReference>
<dbReference type="InterPro" id="IPR029052">
    <property type="entry name" value="Metallo-depent_PP-like"/>
</dbReference>
<evidence type="ECO:0000256" key="5">
    <source>
        <dbReference type="ARBA" id="ARBA00022676"/>
    </source>
</evidence>
<evidence type="ECO:0000256" key="2">
    <source>
        <dbReference type="ARBA" id="ARBA00004922"/>
    </source>
</evidence>
<evidence type="ECO:0000259" key="13">
    <source>
        <dbReference type="Pfam" id="PF00149"/>
    </source>
</evidence>
<comment type="caution">
    <text evidence="15">The sequence shown here is derived from an EMBL/GenBank/DDBJ whole genome shotgun (WGS) entry which is preliminary data.</text>
</comment>
<evidence type="ECO:0000259" key="14">
    <source>
        <dbReference type="Pfam" id="PF02872"/>
    </source>
</evidence>
<dbReference type="PANTHER" id="PTHR12413">
    <property type="entry name" value="DOLICHYL GLYCOSYLTRANSFERASE"/>
    <property type="match status" value="1"/>
</dbReference>
<protein>
    <recommendedName>
        <fullName evidence="4">dolichyl-P-Glc:Glc1Man9GlcNAc2-PP-dolichol alpha-1,3-glucosyltransferase</fullName>
        <ecNumber evidence="4">2.4.1.265</ecNumber>
    </recommendedName>
</protein>
<dbReference type="Pfam" id="PF03155">
    <property type="entry name" value="Alg6_Alg8"/>
    <property type="match status" value="2"/>
</dbReference>
<feature type="transmembrane region" description="Helical" evidence="12">
    <location>
        <begin position="1821"/>
        <end position="1841"/>
    </location>
</feature>
<keyword evidence="8" id="KW-0256">Endoplasmic reticulum</keyword>
<dbReference type="Gene3D" id="3.90.780.10">
    <property type="entry name" value="5'-Nucleotidase, C-terminal domain"/>
    <property type="match status" value="1"/>
</dbReference>
<keyword evidence="5" id="KW-0328">Glycosyltransferase</keyword>
<evidence type="ECO:0000313" key="16">
    <source>
        <dbReference type="EMBL" id="CAL4780853.1"/>
    </source>
</evidence>
<evidence type="ECO:0000256" key="12">
    <source>
        <dbReference type="SAM" id="Phobius"/>
    </source>
</evidence>
<feature type="transmembrane region" description="Helical" evidence="12">
    <location>
        <begin position="685"/>
        <end position="709"/>
    </location>
</feature>
<accession>A0A9P1CLD8</accession>
<evidence type="ECO:0000256" key="1">
    <source>
        <dbReference type="ARBA" id="ARBA00004477"/>
    </source>
</evidence>
<evidence type="ECO:0000313" key="15">
    <source>
        <dbReference type="EMBL" id="CAI3993541.1"/>
    </source>
</evidence>
<gene>
    <name evidence="15" type="ORF">C1SCF055_LOCUS20277</name>
</gene>
<sequence length="2028" mass="227775">MEPSMAPCNVRNVRRRKLVKQSGVPDIYWNSGRWAWAVHFPLGRRRSSRMFSVGKFLRQGASEAQADQQALDEAKVFRQKLLDEGVLKELVKEERPQSDIPGVSWQKEVQKWKVEIEVKGKKHYAGCFTEQSSAEHRARELWREHGAPLEASQSVAVAMAYADLPHFRPTSPHPGVCWIRRDQCWWAASCLGEKKMRKSFRAKPKDFSEAELERTFQEVVTWLKEQKSKAQVQDPAPERKRTRKRKQEPKSEEAPAEGAEHGAPLAPLPNFKAPENVPGIHWMRSEQCWKAEHRSKTLRLKMRSRPMDHSKEELERAFNEAREWLERQKATDSCAGRAAPVVPVATAEVQRCQGDMKRGHKGICWTQRERCWKAQCQINGSNRQFKVKPKNSSNEALEASFQRAVTWLQLQRAERAEPAAAAEASKAVTRRKARRQLRSFECPEPVKGVCWARPQQCWFARITDAAGRKRFCRVRPKDYSDEKVREAFKACAEWLRLQREKKQKDRELTQASKKGPSMLHALAPPGSKDGSLNFGRGAPRQAGIHRCGAMVSKFCAIVVPLGILLRLLLLAAKQLYRSTDFEVHRNWLAITHQLPISEWYFEETSPWTLDYPPAFAYFEWLLSQVAVLLDPAMLQVQNLDYASEATEPRPMAKGKTEDWGTWGLSALPLRSAAGTIPQTSRGSVILADVLLALGAFNLGGANAVALVLWNSGLLLVDHVHFQYNGMLLGILLLSISCMETGRTYIGALLFCLLLCMKHIFLYVSPVFFVYLLRFHCGLTFQPLRLQIGALLRLGLVVLGTFLALLFPLLISGPVESQLPQLLRRLFPFGRGLTHAYWAPNLWALYNTLDRVLAKVMGASTSGGSTSGFAEVYESAVLWTVPPKATFGLTLLAYGPLLWKIWQAPDRQGLALYVALGSAIAFTFGWHVHEKAILMVTIPLLAALPAKDRGELPDLRDAAVQLSTVATFSVMPLLPLKQPETVLKWALFVFGLVMEHHLLRPSSRFGWLLLALAGLGVYRDAGGHELLFRGMEFLPLLLTSDFCAVLVLWPLGQELLDSSGAAVPVPTRRRLRCRVNGGALALAVGLVTLASAVFVTYRAWTRRSSALTDAVACYSASEQRLKFGLSEIPPGACPLKPGFCRGADDKLEYHDCDGDDVLDPYCVAADKLSFGYIGSKDECENNWPNGLCLNQDEPSIANDDEIVPALENELTIIHFNDVYEMAGVLEDGMRKGGMSRAAYVIERARKRNPDRTFVVFAGDLLSPSVLSDLFQGRQAVDVLNYLNLTAASLGNHEFDFGLDVLQQRMKESKFPWLNINLMDEHGQLLAGTQKHKIIDFPFAPRWSQEPNTKQSRLCIFGAAYNLVETLYKDKDRVTHRDLQEASLEEARELREKHHCQVVLALTHQFAKDDCALAKAAKEDVDLILGGHDHFTDLRSDCGHATYLKADSDLKTQWVMTVLLTDEGTAESIEGKLLSLTDSDPFSPSVHDKVVHWEERGQQELGKTIGCTNVSLDARESQVRQKETVIGNFFTDAVMGMHKTDVVLIPGGTIRGDKVFPAGKLSKKSVTEMHPFGNSIVKLWVRAGDIKTYIDEELECFESSCGRFLHVAGLQYTFDPKASKGHRVTRLRYANGTALREDKELTVAMIDYFYAKSDWRQNKLFEMGTVNDAVPLILALYAYVQKAGSSCIVAVKATEGSSTEAVPANAGAGVWSPFGAKKSRGEQGIVYDKWPFRLDIDTEYQDWILISACVLVLGIWCLPCICGKLTSRTGRAFSAFVYKRLHTFFLLATYFNVFILLFTLGILPDWTVNEFVVYLVGFIDWVFVHTEKLITSFSILFCFYLLWRFRHRIALATGLEHITLIRFSWRDLCGFGRRQRPVEVFIWKVKGLQSASSKLTKPNDLFVECHMGYNEPMRTRVHNNAGSEAVIRESFQINIDENAADALMTLLVKDQSLLANSEVARVTLSTRELCGIEDQTGKRRSTFSYTEDSFLELTLSPSGTIWLAVAPVDEAMGDEETKLLLHSEDSLLPC</sequence>
<feature type="transmembrane region" description="Helical" evidence="12">
    <location>
        <begin position="1741"/>
        <end position="1760"/>
    </location>
</feature>
<evidence type="ECO:0000256" key="10">
    <source>
        <dbReference type="ARBA" id="ARBA00023136"/>
    </source>
</evidence>
<dbReference type="EC" id="2.4.1.265" evidence="4"/>